<evidence type="ECO:0000313" key="3">
    <source>
        <dbReference type="Proteomes" id="UP000053259"/>
    </source>
</evidence>
<accession>A0A0D2APY1</accession>
<reference evidence="2 3" key="1">
    <citation type="submission" date="2015-01" db="EMBL/GenBank/DDBJ databases">
        <title>The Genome Sequence of Ochroconis gallopava CBS43764.</title>
        <authorList>
            <consortium name="The Broad Institute Genomics Platform"/>
            <person name="Cuomo C."/>
            <person name="de Hoog S."/>
            <person name="Gorbushina A."/>
            <person name="Stielow B."/>
            <person name="Teixiera M."/>
            <person name="Abouelleil A."/>
            <person name="Chapman S.B."/>
            <person name="Priest M."/>
            <person name="Young S.K."/>
            <person name="Wortman J."/>
            <person name="Nusbaum C."/>
            <person name="Birren B."/>
        </authorList>
    </citation>
    <scope>NUCLEOTIDE SEQUENCE [LARGE SCALE GENOMIC DNA]</scope>
    <source>
        <strain evidence="2 3">CBS 43764</strain>
    </source>
</reference>
<protein>
    <submittedName>
        <fullName evidence="2">Uncharacterized protein</fullName>
    </submittedName>
</protein>
<feature type="region of interest" description="Disordered" evidence="1">
    <location>
        <begin position="265"/>
        <end position="351"/>
    </location>
</feature>
<organism evidence="2 3">
    <name type="scientific">Verruconis gallopava</name>
    <dbReference type="NCBI Taxonomy" id="253628"/>
    <lineage>
        <taxon>Eukaryota</taxon>
        <taxon>Fungi</taxon>
        <taxon>Dikarya</taxon>
        <taxon>Ascomycota</taxon>
        <taxon>Pezizomycotina</taxon>
        <taxon>Dothideomycetes</taxon>
        <taxon>Pleosporomycetidae</taxon>
        <taxon>Venturiales</taxon>
        <taxon>Sympoventuriaceae</taxon>
        <taxon>Verruconis</taxon>
    </lineage>
</organism>
<keyword evidence="3" id="KW-1185">Reference proteome</keyword>
<evidence type="ECO:0000313" key="2">
    <source>
        <dbReference type="EMBL" id="KIW01224.1"/>
    </source>
</evidence>
<feature type="region of interest" description="Disordered" evidence="1">
    <location>
        <begin position="1"/>
        <end position="35"/>
    </location>
</feature>
<dbReference type="RefSeq" id="XP_016211093.1">
    <property type="nucleotide sequence ID" value="XM_016361017.1"/>
</dbReference>
<feature type="compositionally biased region" description="Polar residues" evidence="1">
    <location>
        <begin position="1"/>
        <end position="10"/>
    </location>
</feature>
<feature type="region of interest" description="Disordered" evidence="1">
    <location>
        <begin position="53"/>
        <end position="77"/>
    </location>
</feature>
<dbReference type="VEuPathDB" id="FungiDB:PV09_07268"/>
<dbReference type="GeneID" id="27315241"/>
<name>A0A0D2APY1_9PEZI</name>
<dbReference type="Proteomes" id="UP000053259">
    <property type="component" value="Unassembled WGS sequence"/>
</dbReference>
<dbReference type="EMBL" id="KN847556">
    <property type="protein sequence ID" value="KIW01224.1"/>
    <property type="molecule type" value="Genomic_DNA"/>
</dbReference>
<gene>
    <name evidence="2" type="ORF">PV09_07268</name>
</gene>
<dbReference type="OrthoDB" id="10679948at2759"/>
<feature type="region of interest" description="Disordered" evidence="1">
    <location>
        <begin position="194"/>
        <end position="247"/>
    </location>
</feature>
<dbReference type="InParanoid" id="A0A0D2APY1"/>
<proteinExistence type="predicted"/>
<evidence type="ECO:0000256" key="1">
    <source>
        <dbReference type="SAM" id="MobiDB-lite"/>
    </source>
</evidence>
<dbReference type="AlphaFoldDB" id="A0A0D2APY1"/>
<feature type="compositionally biased region" description="Polar residues" evidence="1">
    <location>
        <begin position="54"/>
        <end position="71"/>
    </location>
</feature>
<dbReference type="HOGENOM" id="CLU_728036_0_0_1"/>
<sequence>MSTSRSNSTVVGARLNGPPNFGDPVLPQSSPPPSYVQVRSVSRREIGGFVVQHGASQDHSLPTSDSEQGRSTPPIVTGTVTNLEDIRHTEQYVHLNNRISSVPNYPVLLEGAQTPRRERSQRRSSVASTNTAGLLISVGSMPGSEPFDESSLRTSYAAGFSAAYNSHEPVSPLLSPLSPFEAATAQIMTVQRVNRSSTISSPPSHQPSWSVDTASNFADRWNPPSQGYYSPELEDQPFVRPSQTWPSPSLEQRIARLQADPRMHFSKPREGARDINCPPTPPPKDPGYVARRPTKKSKSRGLGSLRKAHSTPNLLLFPRTEQNSHGRTRSHGQPRQEWGNAVATKAPAPKRYSSLRKSSQILNLCAKFIHRSVPRISVSA</sequence>
<feature type="compositionally biased region" description="Polar residues" evidence="1">
    <location>
        <begin position="194"/>
        <end position="216"/>
    </location>
</feature>